<dbReference type="PANTHER" id="PTHR36704">
    <property type="entry name" value="PROTEIN, PUTATIVE-RELATED"/>
    <property type="match status" value="1"/>
</dbReference>
<dbReference type="EMBL" id="JAINDJ010000008">
    <property type="protein sequence ID" value="KAG9439909.1"/>
    <property type="molecule type" value="Genomic_DNA"/>
</dbReference>
<keyword evidence="3" id="KW-1185">Reference proteome</keyword>
<evidence type="ECO:0000313" key="3">
    <source>
        <dbReference type="Proteomes" id="UP000825729"/>
    </source>
</evidence>
<gene>
    <name evidence="2" type="ORF">H6P81_020074</name>
</gene>
<sequence>MSFLPGRLASIEGAYFRQESKQAVEKLAQQLPPSTSRPVASELTETSEGDKSDVLPEVLRHSLPPAPLSPPADSSLSTDSRWVVVPPLNSSARVSPDAINPLRAFTSLPHVTFGPKRWQFPFVEDRSTLASTANELRHDIHSTVNSKKLEAAAKGLSQIGKAFVVATVIVFGGATVAFTVTASKLHLQSIDDIKTRGRALLEPQFEMARKQLDPLHVWAENMSRKWQVEWVKDAKEKPALVREITKVLGARPDK</sequence>
<organism evidence="2 3">
    <name type="scientific">Aristolochia fimbriata</name>
    <name type="common">White veined hardy Dutchman's pipe vine</name>
    <dbReference type="NCBI Taxonomy" id="158543"/>
    <lineage>
        <taxon>Eukaryota</taxon>
        <taxon>Viridiplantae</taxon>
        <taxon>Streptophyta</taxon>
        <taxon>Embryophyta</taxon>
        <taxon>Tracheophyta</taxon>
        <taxon>Spermatophyta</taxon>
        <taxon>Magnoliopsida</taxon>
        <taxon>Magnoliidae</taxon>
        <taxon>Piperales</taxon>
        <taxon>Aristolochiaceae</taxon>
        <taxon>Aristolochia</taxon>
    </lineage>
</organism>
<evidence type="ECO:0000256" key="1">
    <source>
        <dbReference type="SAM" id="MobiDB-lite"/>
    </source>
</evidence>
<evidence type="ECO:0000313" key="2">
    <source>
        <dbReference type="EMBL" id="KAG9439909.1"/>
    </source>
</evidence>
<dbReference type="Proteomes" id="UP000825729">
    <property type="component" value="Unassembled WGS sequence"/>
</dbReference>
<name>A0AAV7DTR7_ARIFI</name>
<protein>
    <submittedName>
        <fullName evidence="2">Uncharacterized protein</fullName>
    </submittedName>
</protein>
<feature type="region of interest" description="Disordered" evidence="1">
    <location>
        <begin position="23"/>
        <end position="54"/>
    </location>
</feature>
<reference evidence="2 3" key="1">
    <citation type="submission" date="2021-07" db="EMBL/GenBank/DDBJ databases">
        <title>The Aristolochia fimbriata genome: insights into angiosperm evolution, floral development and chemical biosynthesis.</title>
        <authorList>
            <person name="Jiao Y."/>
        </authorList>
    </citation>
    <scope>NUCLEOTIDE SEQUENCE [LARGE SCALE GENOMIC DNA]</scope>
    <source>
        <strain evidence="2">IBCAS-2021</strain>
        <tissue evidence="2">Leaf</tissue>
    </source>
</reference>
<dbReference type="PANTHER" id="PTHR36704:SF1">
    <property type="entry name" value="OS06G0239700 PROTEIN"/>
    <property type="match status" value="1"/>
</dbReference>
<accession>A0AAV7DTR7</accession>
<dbReference type="AlphaFoldDB" id="A0AAV7DTR7"/>
<proteinExistence type="predicted"/>
<feature type="compositionally biased region" description="Polar residues" evidence="1">
    <location>
        <begin position="31"/>
        <end position="46"/>
    </location>
</feature>
<comment type="caution">
    <text evidence="2">The sequence shown here is derived from an EMBL/GenBank/DDBJ whole genome shotgun (WGS) entry which is preliminary data.</text>
</comment>